<name>A0A507EBG8_9FUNG</name>
<evidence type="ECO:0000313" key="4">
    <source>
        <dbReference type="EMBL" id="TPX61182.1"/>
    </source>
</evidence>
<dbReference type="InterPro" id="IPR039128">
    <property type="entry name" value="TRIP4-like"/>
</dbReference>
<dbReference type="InterPro" id="IPR009349">
    <property type="entry name" value="TRIP4/RQT4_C2HC5_Znf"/>
</dbReference>
<evidence type="ECO:0000313" key="5">
    <source>
        <dbReference type="Proteomes" id="UP000318582"/>
    </source>
</evidence>
<dbReference type="GO" id="GO:0045893">
    <property type="term" value="P:positive regulation of DNA-templated transcription"/>
    <property type="evidence" value="ECO:0007669"/>
    <property type="project" value="TreeGrafter"/>
</dbReference>
<feature type="domain" description="TRIP4/RQT4 C2HC5-type zinc finger" evidence="2">
    <location>
        <begin position="183"/>
        <end position="230"/>
    </location>
</feature>
<organism evidence="4 5">
    <name type="scientific">Powellomyces hirtus</name>
    <dbReference type="NCBI Taxonomy" id="109895"/>
    <lineage>
        <taxon>Eukaryota</taxon>
        <taxon>Fungi</taxon>
        <taxon>Fungi incertae sedis</taxon>
        <taxon>Chytridiomycota</taxon>
        <taxon>Chytridiomycota incertae sedis</taxon>
        <taxon>Chytridiomycetes</taxon>
        <taxon>Spizellomycetales</taxon>
        <taxon>Powellomycetaceae</taxon>
        <taxon>Powellomyces</taxon>
    </lineage>
</organism>
<dbReference type="AlphaFoldDB" id="A0A507EBG8"/>
<feature type="compositionally biased region" description="Low complexity" evidence="1">
    <location>
        <begin position="464"/>
        <end position="473"/>
    </location>
</feature>
<comment type="caution">
    <text evidence="4">The sequence shown here is derived from an EMBL/GenBank/DDBJ whole genome shotgun (WGS) entry which is preliminary data.</text>
</comment>
<evidence type="ECO:0000259" key="3">
    <source>
        <dbReference type="Pfam" id="PF23134"/>
    </source>
</evidence>
<feature type="compositionally biased region" description="Basic residues" evidence="1">
    <location>
        <begin position="474"/>
        <end position="483"/>
    </location>
</feature>
<sequence length="510" mass="55731">MTLHTALDSWAADKLAEQMGLGGEDLNQIVSYLVSMSQPEEVADFLTGILGTEPTALTFIEEFNTRRFPKLKTAGAWNAPLKTPQPKADALSPKGGYRKSAVEEAYIPGSKPVRADDSSGTLLSDKLGSAGSSSAASPVMRSAGGKKQKKGRMNVDDAAHALDDIDGMVKVGNAPPGFGGRLVCECLAATHGLITNCLNCGKIVCRLEGEGPCSSCGTPVHSARQQMTLVQTRKRENVQKPKTKAKDAYVGARYGRAAGAQIPTTFNKAAAAEVDESLFPTLMSEQDREALEKAEAQRERLLDYQRNSVARTHVHDTASDFSYEDDAANKWLSAEERALATKKAQEQRKWAEDQKRRRVITLDLKNRRVTAEVQRNPFDKTASVTETRTEALPPPIDPSSTGQFRNPTIRIAPVYIAPTKQPSTTSTTTAAVTTKTQSGDDTTRIPIQRRKAQAAATSTPSHSKQQPQQQKPQPKNKRPQMRRLQHDLEGFQEDEIYEPLDQYSEPVAAM</sequence>
<dbReference type="Pfam" id="PF23134">
    <property type="entry name" value="TRIP4_3rd"/>
    <property type="match status" value="1"/>
</dbReference>
<feature type="region of interest" description="Disordered" evidence="1">
    <location>
        <begin position="77"/>
        <end position="96"/>
    </location>
</feature>
<feature type="region of interest" description="Disordered" evidence="1">
    <location>
        <begin position="108"/>
        <end position="153"/>
    </location>
</feature>
<dbReference type="Proteomes" id="UP000318582">
    <property type="component" value="Unassembled WGS sequence"/>
</dbReference>
<feature type="domain" description="Activating signal cointegrator 1 third" evidence="3">
    <location>
        <begin position="328"/>
        <end position="371"/>
    </location>
</feature>
<evidence type="ECO:0000256" key="1">
    <source>
        <dbReference type="SAM" id="MobiDB-lite"/>
    </source>
</evidence>
<dbReference type="GO" id="GO:0072344">
    <property type="term" value="P:rescue of stalled ribosome"/>
    <property type="evidence" value="ECO:0007669"/>
    <property type="project" value="InterPro"/>
</dbReference>
<feature type="compositionally biased region" description="Low complexity" evidence="1">
    <location>
        <begin position="128"/>
        <end position="137"/>
    </location>
</feature>
<feature type="compositionally biased region" description="Low complexity" evidence="1">
    <location>
        <begin position="418"/>
        <end position="437"/>
    </location>
</feature>
<dbReference type="Pfam" id="PF06221">
    <property type="entry name" value="zf-C2HC5"/>
    <property type="match status" value="1"/>
</dbReference>
<feature type="region of interest" description="Disordered" evidence="1">
    <location>
        <begin position="380"/>
        <end position="510"/>
    </location>
</feature>
<dbReference type="InterPro" id="IPR056993">
    <property type="entry name" value="TRIP4_3rd_dom"/>
</dbReference>
<accession>A0A507EBG8</accession>
<protein>
    <submittedName>
        <fullName evidence="4">Uncharacterized protein</fullName>
    </submittedName>
</protein>
<proteinExistence type="predicted"/>
<dbReference type="GO" id="GO:0180022">
    <property type="term" value="C:RQC-trigger complex"/>
    <property type="evidence" value="ECO:0007669"/>
    <property type="project" value="InterPro"/>
</dbReference>
<evidence type="ECO:0000259" key="2">
    <source>
        <dbReference type="Pfam" id="PF06221"/>
    </source>
</evidence>
<dbReference type="EMBL" id="QEAQ01000009">
    <property type="protein sequence ID" value="TPX61182.1"/>
    <property type="molecule type" value="Genomic_DNA"/>
</dbReference>
<dbReference type="GO" id="GO:0008270">
    <property type="term" value="F:zinc ion binding"/>
    <property type="evidence" value="ECO:0007669"/>
    <property type="project" value="InterPro"/>
</dbReference>
<dbReference type="PANTHER" id="PTHR12963:SF4">
    <property type="entry name" value="ACTIVATING SIGNAL COINTEGRATOR 1"/>
    <property type="match status" value="1"/>
</dbReference>
<dbReference type="GO" id="GO:0005634">
    <property type="term" value="C:nucleus"/>
    <property type="evidence" value="ECO:0007669"/>
    <property type="project" value="InterPro"/>
</dbReference>
<gene>
    <name evidence="4" type="ORF">PhCBS80983_g01259</name>
</gene>
<dbReference type="PANTHER" id="PTHR12963">
    <property type="entry name" value="THYROID RECEPTOR INTERACTING PROTEIN RELATED"/>
    <property type="match status" value="1"/>
</dbReference>
<keyword evidence="5" id="KW-1185">Reference proteome</keyword>
<reference evidence="4 5" key="1">
    <citation type="journal article" date="2019" name="Sci. Rep.">
        <title>Comparative genomics of chytrid fungi reveal insights into the obligate biotrophic and pathogenic lifestyle of Synchytrium endobioticum.</title>
        <authorList>
            <person name="van de Vossenberg B.T.L.H."/>
            <person name="Warris S."/>
            <person name="Nguyen H.D.T."/>
            <person name="van Gent-Pelzer M.P.E."/>
            <person name="Joly D.L."/>
            <person name="van de Geest H.C."/>
            <person name="Bonants P.J.M."/>
            <person name="Smith D.S."/>
            <person name="Levesque C.A."/>
            <person name="van der Lee T.A.J."/>
        </authorList>
    </citation>
    <scope>NUCLEOTIDE SEQUENCE [LARGE SCALE GENOMIC DNA]</scope>
    <source>
        <strain evidence="4 5">CBS 809.83</strain>
    </source>
</reference>
<dbReference type="STRING" id="109895.A0A507EBG8"/>